<dbReference type="PANTHER" id="PTHR43685:SF3">
    <property type="entry name" value="SLR2126 PROTEIN"/>
    <property type="match status" value="1"/>
</dbReference>
<reference evidence="4 5" key="1">
    <citation type="submission" date="2018-08" db="EMBL/GenBank/DDBJ databases">
        <title>Jishengella sp. nov., isolated from a root of Azadirachta indica A. Juss. var. siamensis Valenton.</title>
        <authorList>
            <person name="Kuncharoen N."/>
            <person name="Tanasupawat S."/>
            <person name="Kudo T."/>
            <person name="Ohkuma M."/>
        </authorList>
    </citation>
    <scope>NUCLEOTIDE SEQUENCE [LARGE SCALE GENOMIC DNA]</scope>
    <source>
        <strain evidence="4 5">AZ1-13</strain>
    </source>
</reference>
<evidence type="ECO:0000313" key="4">
    <source>
        <dbReference type="EMBL" id="RIV40337.1"/>
    </source>
</evidence>
<dbReference type="InterPro" id="IPR027791">
    <property type="entry name" value="Galactosyl_T_C"/>
</dbReference>
<gene>
    <name evidence="4" type="ORF">D2L64_05730</name>
</gene>
<dbReference type="EMBL" id="QXEC01000003">
    <property type="protein sequence ID" value="RIV40337.1"/>
    <property type="molecule type" value="Genomic_DNA"/>
</dbReference>
<sequence length="420" mass="45645">MSISSRNGPQLSVIIPTYNRSQLLRQTLGNLARQRMPAASFEVIVADDGSSDDTRAVVAEAAKSMRVQYHFQPDEGFRAGMARNAGARLAAAPVLVFLDTGALVGPDYLDCHLAEHEAGGRTAVVGYAHGYDLAGTVPGLAAAAAEALPEQVVARFGDEAGFADARQPQFVDCDFDLGRLAAPWVLFWTLNCSVRADDFQRLGGFDEDFHGWGLEDLELAYRLFNDGVGFRLSRRAWVVHAPHARDRDAILAESMRNLRRLLAKHPQPPVEIVWRLMQRASPLDLEASYQFLLSWARRARGIDVAAELARELPRLDPAGRTVVVGAGGRVPTALPSAILLDFDADLLAEATFGTSHVGHHAIGLRTPLEDGAADTVLLTSRLVGLWGRWGRALLAEAHRIGRSVRLTEAFARRIGDSPPG</sequence>
<evidence type="ECO:0000313" key="5">
    <source>
        <dbReference type="Proteomes" id="UP000283832"/>
    </source>
</evidence>
<dbReference type="InterPro" id="IPR050834">
    <property type="entry name" value="Glycosyltransf_2"/>
</dbReference>
<proteinExistence type="predicted"/>
<dbReference type="Pfam" id="PF02709">
    <property type="entry name" value="Glyco_transf_7C"/>
    <property type="match status" value="1"/>
</dbReference>
<dbReference type="InterPro" id="IPR001173">
    <property type="entry name" value="Glyco_trans_2-like"/>
</dbReference>
<evidence type="ECO:0000259" key="3">
    <source>
        <dbReference type="Pfam" id="PF02709"/>
    </source>
</evidence>
<feature type="domain" description="Glycosyltransferase 2-like" evidence="2">
    <location>
        <begin position="12"/>
        <end position="131"/>
    </location>
</feature>
<dbReference type="OrthoDB" id="4120491at2"/>
<dbReference type="RefSeq" id="WP_119573631.1">
    <property type="nucleotide sequence ID" value="NZ_QXEC01000003.1"/>
</dbReference>
<dbReference type="GO" id="GO:0016740">
    <property type="term" value="F:transferase activity"/>
    <property type="evidence" value="ECO:0007669"/>
    <property type="project" value="UniProtKB-KW"/>
</dbReference>
<dbReference type="Pfam" id="PF00535">
    <property type="entry name" value="Glycos_transf_2"/>
    <property type="match status" value="1"/>
</dbReference>
<evidence type="ECO:0000256" key="1">
    <source>
        <dbReference type="ARBA" id="ARBA00022679"/>
    </source>
</evidence>
<dbReference type="InterPro" id="IPR029044">
    <property type="entry name" value="Nucleotide-diphossugar_trans"/>
</dbReference>
<keyword evidence="1 4" id="KW-0808">Transferase</keyword>
<evidence type="ECO:0000259" key="2">
    <source>
        <dbReference type="Pfam" id="PF00535"/>
    </source>
</evidence>
<comment type="caution">
    <text evidence="4">The sequence shown here is derived from an EMBL/GenBank/DDBJ whole genome shotgun (WGS) entry which is preliminary data.</text>
</comment>
<feature type="domain" description="Galactosyltransferase C-terminal" evidence="3">
    <location>
        <begin position="186"/>
        <end position="230"/>
    </location>
</feature>
<dbReference type="AlphaFoldDB" id="A0A418MZ21"/>
<organism evidence="4 5">
    <name type="scientific">Micromonospora radicis</name>
    <dbReference type="NCBI Taxonomy" id="1894971"/>
    <lineage>
        <taxon>Bacteria</taxon>
        <taxon>Bacillati</taxon>
        <taxon>Actinomycetota</taxon>
        <taxon>Actinomycetes</taxon>
        <taxon>Micromonosporales</taxon>
        <taxon>Micromonosporaceae</taxon>
        <taxon>Micromonospora</taxon>
    </lineage>
</organism>
<keyword evidence="5" id="KW-1185">Reference proteome</keyword>
<dbReference type="PANTHER" id="PTHR43685">
    <property type="entry name" value="GLYCOSYLTRANSFERASE"/>
    <property type="match status" value="1"/>
</dbReference>
<protein>
    <submittedName>
        <fullName evidence="4">Glycosyltransferase</fullName>
    </submittedName>
</protein>
<dbReference type="Proteomes" id="UP000283832">
    <property type="component" value="Unassembled WGS sequence"/>
</dbReference>
<name>A0A418MZ21_9ACTN</name>
<accession>A0A418MZ21</accession>
<dbReference type="Gene3D" id="3.90.550.10">
    <property type="entry name" value="Spore Coat Polysaccharide Biosynthesis Protein SpsA, Chain A"/>
    <property type="match status" value="1"/>
</dbReference>
<dbReference type="SUPFAM" id="SSF53448">
    <property type="entry name" value="Nucleotide-diphospho-sugar transferases"/>
    <property type="match status" value="1"/>
</dbReference>